<protein>
    <submittedName>
        <fullName evidence="1">Uncharacterized protein</fullName>
    </submittedName>
</protein>
<gene>
    <name evidence="1" type="ORF">MM415A03887_0005</name>
</gene>
<dbReference type="AlphaFoldDB" id="A0A6M3JMI2"/>
<sequence>MASKTNYVGDNATLVVDIESGNAITLKEITTPTAKANYGKVYTKADFSSQGANSLRSDGLLIAAGDKIQFIFKNVGATGNFTVRHGNLNVHRI</sequence>
<evidence type="ECO:0000313" key="1">
    <source>
        <dbReference type="EMBL" id="QJA70222.1"/>
    </source>
</evidence>
<accession>A0A6M3JMI2</accession>
<reference evidence="1" key="1">
    <citation type="submission" date="2020-03" db="EMBL/GenBank/DDBJ databases">
        <title>The deep terrestrial virosphere.</title>
        <authorList>
            <person name="Holmfeldt K."/>
            <person name="Nilsson E."/>
            <person name="Simone D."/>
            <person name="Lopez-Fernandez M."/>
            <person name="Wu X."/>
            <person name="de Brujin I."/>
            <person name="Lundin D."/>
            <person name="Andersson A."/>
            <person name="Bertilsson S."/>
            <person name="Dopson M."/>
        </authorList>
    </citation>
    <scope>NUCLEOTIDE SEQUENCE</scope>
    <source>
        <strain evidence="1">MM415A03887</strain>
    </source>
</reference>
<organism evidence="1">
    <name type="scientific">viral metagenome</name>
    <dbReference type="NCBI Taxonomy" id="1070528"/>
    <lineage>
        <taxon>unclassified sequences</taxon>
        <taxon>metagenomes</taxon>
        <taxon>organismal metagenomes</taxon>
    </lineage>
</organism>
<proteinExistence type="predicted"/>
<dbReference type="EMBL" id="MT141774">
    <property type="protein sequence ID" value="QJA70222.1"/>
    <property type="molecule type" value="Genomic_DNA"/>
</dbReference>
<name>A0A6M3JMI2_9ZZZZ</name>